<evidence type="ECO:0000256" key="6">
    <source>
        <dbReference type="SAM" id="MobiDB-lite"/>
    </source>
</evidence>
<dbReference type="InterPro" id="IPR052337">
    <property type="entry name" value="SAT4-like"/>
</dbReference>
<feature type="transmembrane region" description="Helical" evidence="7">
    <location>
        <begin position="261"/>
        <end position="281"/>
    </location>
</feature>
<keyword evidence="3 7" id="KW-1133">Transmembrane helix</keyword>
<dbReference type="InterPro" id="IPR049326">
    <property type="entry name" value="Rhodopsin_dom_fungi"/>
</dbReference>
<accession>A0AA43QE59</accession>
<feature type="compositionally biased region" description="Basic and acidic residues" evidence="6">
    <location>
        <begin position="354"/>
        <end position="379"/>
    </location>
</feature>
<feature type="region of interest" description="Disordered" evidence="6">
    <location>
        <begin position="331"/>
        <end position="385"/>
    </location>
</feature>
<name>A0AA43QE59_9LECA</name>
<evidence type="ECO:0000256" key="7">
    <source>
        <dbReference type="SAM" id="Phobius"/>
    </source>
</evidence>
<protein>
    <recommendedName>
        <fullName evidence="8">Rhodopsin domain-containing protein</fullName>
    </recommendedName>
</protein>
<organism evidence="9 10">
    <name type="scientific">Ramalina farinacea</name>
    <dbReference type="NCBI Taxonomy" id="258253"/>
    <lineage>
        <taxon>Eukaryota</taxon>
        <taxon>Fungi</taxon>
        <taxon>Dikarya</taxon>
        <taxon>Ascomycota</taxon>
        <taxon>Pezizomycotina</taxon>
        <taxon>Lecanoromycetes</taxon>
        <taxon>OSLEUM clade</taxon>
        <taxon>Lecanoromycetidae</taxon>
        <taxon>Lecanorales</taxon>
        <taxon>Lecanorineae</taxon>
        <taxon>Ramalinaceae</taxon>
        <taxon>Ramalina</taxon>
    </lineage>
</organism>
<gene>
    <name evidence="9" type="ORF">OHK93_000079</name>
</gene>
<feature type="transmembrane region" description="Helical" evidence="7">
    <location>
        <begin position="54"/>
        <end position="72"/>
    </location>
</feature>
<comment type="similarity">
    <text evidence="5">Belongs to the SAT4 family.</text>
</comment>
<dbReference type="PANTHER" id="PTHR33048:SF129">
    <property type="entry name" value="INTEGRAL MEMBRANE PROTEIN-RELATED"/>
    <property type="match status" value="1"/>
</dbReference>
<reference evidence="9" key="1">
    <citation type="journal article" date="2023" name="Genome Biol. Evol.">
        <title>First Whole Genome Sequence and Flow Cytometry Genome Size Data for the Lichen-Forming Fungus Ramalina farinacea (Ascomycota).</title>
        <authorList>
            <person name="Llewellyn T."/>
            <person name="Mian S."/>
            <person name="Hill R."/>
            <person name="Leitch I.J."/>
            <person name="Gaya E."/>
        </authorList>
    </citation>
    <scope>NUCLEOTIDE SEQUENCE</scope>
    <source>
        <strain evidence="9">LIQ254RAFAR</strain>
    </source>
</reference>
<proteinExistence type="inferred from homology"/>
<evidence type="ECO:0000313" key="9">
    <source>
        <dbReference type="EMBL" id="MDI1484945.1"/>
    </source>
</evidence>
<feature type="transmembrane region" description="Helical" evidence="7">
    <location>
        <begin position="225"/>
        <end position="249"/>
    </location>
</feature>
<feature type="transmembrane region" description="Helical" evidence="7">
    <location>
        <begin position="130"/>
        <end position="151"/>
    </location>
</feature>
<comment type="caution">
    <text evidence="9">The sequence shown here is derived from an EMBL/GenBank/DDBJ whole genome shotgun (WGS) entry which is preliminary data.</text>
</comment>
<sequence>MSGSALLGQPPNNENDALIILGWWKLLYGSNPPPPGYPSTIPAPVPPNAPHDSLQAYVIGTSSLIIFLTTLITGTRLFLRLYRRELRWGADDWAILLGASGVVVFFGLTLAVGIHGGAGKHVYDTTYAEYAFLFMYFNVSEIIYYCTLGVIKISICLFNRRLTGMTSRKWMIFHHVFLVVLVGYIIASLCVFIAPCRPPVPGARLAASGTLKHPPVCGPNKNNNAIVALSSIHSAMDFMLLAVPMTLLVQMQMELSKKIRLGFLFSIGTVSSVGSIMRQVYQKGSKEDLTYAFPLSLKWLIIDMFFAVTVASLPILNVLFFQADSADDDDDDLEDLHGTSASTSHTLAADEEWGASRKESQGMVHMRDAGPQPEWEKYHPQLKIT</sequence>
<keyword evidence="2 7" id="KW-0812">Transmembrane</keyword>
<dbReference type="EMBL" id="JAPUFD010000001">
    <property type="protein sequence ID" value="MDI1484945.1"/>
    <property type="molecule type" value="Genomic_DNA"/>
</dbReference>
<keyword evidence="10" id="KW-1185">Reference proteome</keyword>
<evidence type="ECO:0000256" key="4">
    <source>
        <dbReference type="ARBA" id="ARBA00023136"/>
    </source>
</evidence>
<feature type="transmembrane region" description="Helical" evidence="7">
    <location>
        <begin position="172"/>
        <end position="194"/>
    </location>
</feature>
<dbReference type="PANTHER" id="PTHR33048">
    <property type="entry name" value="PTH11-LIKE INTEGRAL MEMBRANE PROTEIN (AFU_ORTHOLOGUE AFUA_5G11245)"/>
    <property type="match status" value="1"/>
</dbReference>
<evidence type="ECO:0000256" key="1">
    <source>
        <dbReference type="ARBA" id="ARBA00004141"/>
    </source>
</evidence>
<evidence type="ECO:0000259" key="8">
    <source>
        <dbReference type="Pfam" id="PF20684"/>
    </source>
</evidence>
<evidence type="ECO:0000256" key="5">
    <source>
        <dbReference type="ARBA" id="ARBA00038359"/>
    </source>
</evidence>
<feature type="transmembrane region" description="Helical" evidence="7">
    <location>
        <begin position="93"/>
        <end position="118"/>
    </location>
</feature>
<comment type="subcellular location">
    <subcellularLocation>
        <location evidence="1">Membrane</location>
        <topology evidence="1">Multi-pass membrane protein</topology>
    </subcellularLocation>
</comment>
<evidence type="ECO:0000313" key="10">
    <source>
        <dbReference type="Proteomes" id="UP001161017"/>
    </source>
</evidence>
<dbReference type="GO" id="GO:0016020">
    <property type="term" value="C:membrane"/>
    <property type="evidence" value="ECO:0007669"/>
    <property type="project" value="UniProtKB-SubCell"/>
</dbReference>
<dbReference type="Pfam" id="PF20684">
    <property type="entry name" value="Fung_rhodopsin"/>
    <property type="match status" value="1"/>
</dbReference>
<evidence type="ECO:0000256" key="2">
    <source>
        <dbReference type="ARBA" id="ARBA00022692"/>
    </source>
</evidence>
<dbReference type="AlphaFoldDB" id="A0AA43QE59"/>
<feature type="transmembrane region" description="Helical" evidence="7">
    <location>
        <begin position="301"/>
        <end position="321"/>
    </location>
</feature>
<dbReference type="Proteomes" id="UP001161017">
    <property type="component" value="Unassembled WGS sequence"/>
</dbReference>
<evidence type="ECO:0000256" key="3">
    <source>
        <dbReference type="ARBA" id="ARBA00022989"/>
    </source>
</evidence>
<keyword evidence="4 7" id="KW-0472">Membrane</keyword>
<feature type="domain" description="Rhodopsin" evidence="8">
    <location>
        <begin position="76"/>
        <end position="320"/>
    </location>
</feature>